<organism evidence="3 4">
    <name type="scientific">Selenomonas dianae</name>
    <dbReference type="NCBI Taxonomy" id="135079"/>
    <lineage>
        <taxon>Bacteria</taxon>
        <taxon>Bacillati</taxon>
        <taxon>Bacillota</taxon>
        <taxon>Negativicutes</taxon>
        <taxon>Selenomonadales</taxon>
        <taxon>Selenomonadaceae</taxon>
        <taxon>Selenomonas</taxon>
    </lineage>
</organism>
<name>A0ABN0T876_9FIRM</name>
<dbReference type="InterPro" id="IPR013557">
    <property type="entry name" value="AntA/B_antirep"/>
</dbReference>
<dbReference type="RefSeq" id="WP_304986352.1">
    <property type="nucleotide sequence ID" value="NZ_BAAACR010000013.1"/>
</dbReference>
<feature type="domain" description="Antirepressor protein C-terminal" evidence="1">
    <location>
        <begin position="132"/>
        <end position="241"/>
    </location>
</feature>
<accession>A0ABN0T876</accession>
<evidence type="ECO:0000313" key="4">
    <source>
        <dbReference type="Proteomes" id="UP001500399"/>
    </source>
</evidence>
<reference evidence="3 4" key="1">
    <citation type="journal article" date="2019" name="Int. J. Syst. Evol. Microbiol.">
        <title>The Global Catalogue of Microorganisms (GCM) 10K type strain sequencing project: providing services to taxonomists for standard genome sequencing and annotation.</title>
        <authorList>
            <consortium name="The Broad Institute Genomics Platform"/>
            <consortium name="The Broad Institute Genome Sequencing Center for Infectious Disease"/>
            <person name="Wu L."/>
            <person name="Ma J."/>
        </authorList>
    </citation>
    <scope>NUCLEOTIDE SEQUENCE [LARGE SCALE GENOMIC DNA]</scope>
    <source>
        <strain evidence="3 4">JCM 8542</strain>
    </source>
</reference>
<feature type="domain" description="AntA/AntB antirepressor" evidence="2">
    <location>
        <begin position="18"/>
        <end position="85"/>
    </location>
</feature>
<dbReference type="Pfam" id="PF08346">
    <property type="entry name" value="AntA"/>
    <property type="match status" value="1"/>
</dbReference>
<evidence type="ECO:0000259" key="1">
    <source>
        <dbReference type="Pfam" id="PF03374"/>
    </source>
</evidence>
<protein>
    <submittedName>
        <fullName evidence="3">Phage antirepressor KilAC domain-containing protein</fullName>
    </submittedName>
</protein>
<evidence type="ECO:0000259" key="2">
    <source>
        <dbReference type="Pfam" id="PF08346"/>
    </source>
</evidence>
<dbReference type="InterPro" id="IPR005039">
    <property type="entry name" value="Ant_C"/>
</dbReference>
<keyword evidence="4" id="KW-1185">Reference proteome</keyword>
<sequence>MTNAIAPIFDNENGEVKISGRQLHMFLEVQTRYNDWFARMCEYGFTEGVDFYSNLSKTNEAMGRPSIDHLMTLSMAKELAMLQRTERGKEARLYFIRVEEEWNSPEKVMARALLFSKKMLDGVQAQLAEATEQIARDRPKVLFADSVSASHTTILIGELAKIIKQNGVDMGQNRLFQWMRKNGYLVSRQGTDYNMPTQRAMNMGLFVIKETTVNHSDGHTSISKTPKATGKGQIYFVGKFAMEATT</sequence>
<comment type="caution">
    <text evidence="3">The sequence shown here is derived from an EMBL/GenBank/DDBJ whole genome shotgun (WGS) entry which is preliminary data.</text>
</comment>
<dbReference type="Pfam" id="PF03374">
    <property type="entry name" value="ANT"/>
    <property type="match status" value="1"/>
</dbReference>
<dbReference type="Proteomes" id="UP001500399">
    <property type="component" value="Unassembled WGS sequence"/>
</dbReference>
<evidence type="ECO:0000313" key="3">
    <source>
        <dbReference type="EMBL" id="GAA0215104.1"/>
    </source>
</evidence>
<proteinExistence type="predicted"/>
<dbReference type="EMBL" id="BAAACR010000013">
    <property type="protein sequence ID" value="GAA0215104.1"/>
    <property type="molecule type" value="Genomic_DNA"/>
</dbReference>
<gene>
    <name evidence="3" type="ORF">GCM10008919_17910</name>
</gene>